<dbReference type="EMBL" id="LQYY01000113">
    <property type="protein sequence ID" value="KYD32485.1"/>
    <property type="molecule type" value="Genomic_DNA"/>
</dbReference>
<keyword evidence="6" id="KW-1185">Reference proteome</keyword>
<dbReference type="GO" id="GO:0016301">
    <property type="term" value="F:kinase activity"/>
    <property type="evidence" value="ECO:0007669"/>
    <property type="project" value="UniProtKB-KW"/>
</dbReference>
<organism evidence="2 4">
    <name type="scientific">Geobacillus stearothermophilus</name>
    <name type="common">Bacillus stearothermophilus</name>
    <dbReference type="NCBI Taxonomy" id="1422"/>
    <lineage>
        <taxon>Bacteria</taxon>
        <taxon>Bacillati</taxon>
        <taxon>Bacillota</taxon>
        <taxon>Bacilli</taxon>
        <taxon>Bacillales</taxon>
        <taxon>Anoxybacillaceae</taxon>
        <taxon>Geobacillus</taxon>
    </lineage>
</organism>
<evidence type="ECO:0000313" key="1">
    <source>
        <dbReference type="EMBL" id="KAF6511749.1"/>
    </source>
</evidence>
<sequence length="49" mass="6145">MRHAFFSLKDKKPFFIIPYCFSEDYCYNCLYSNNFMDKNVLFAHYMERR</sequence>
<proteinExistence type="predicted"/>
<protein>
    <submittedName>
        <fullName evidence="3">Histidine kinase</fullName>
    </submittedName>
    <submittedName>
        <fullName evidence="1">Prevent host death protein Phd antitoxin</fullName>
    </submittedName>
</protein>
<reference evidence="3 5" key="3">
    <citation type="submission" date="2018-10" db="EMBL/GenBank/DDBJ databases">
        <title>Geobacillus stearothermophilus in processing lines of powdered infant formula.</title>
        <authorList>
            <person name="Rhee M.S."/>
            <person name="Choi I.-G."/>
            <person name="Cho T.J."/>
            <person name="Park B."/>
        </authorList>
    </citation>
    <scope>NUCLEOTIDE SEQUENCE [LARGE SCALE GENOMIC DNA]</scope>
    <source>
        <strain evidence="3 5">FHS-PPGT130</strain>
    </source>
</reference>
<dbReference type="PATRIC" id="fig|1422.17.peg.1161"/>
<accession>A0A150N720</accession>
<gene>
    <name evidence="2" type="ORF">B4114_1606</name>
    <name evidence="3" type="ORF">D9548_11940</name>
    <name evidence="1" type="ORF">GS8_1325</name>
</gene>
<dbReference type="EMBL" id="LUCS01000018">
    <property type="protein sequence ID" value="KAF6511749.1"/>
    <property type="molecule type" value="Genomic_DNA"/>
</dbReference>
<comment type="caution">
    <text evidence="2">The sequence shown here is derived from an EMBL/GenBank/DDBJ whole genome shotgun (WGS) entry which is preliminary data.</text>
</comment>
<dbReference type="EMBL" id="RCTJ01000049">
    <property type="protein sequence ID" value="RLQ13363.1"/>
    <property type="molecule type" value="Genomic_DNA"/>
</dbReference>
<dbReference type="Proteomes" id="UP000075517">
    <property type="component" value="Unassembled WGS sequence"/>
</dbReference>
<reference evidence="1 6" key="2">
    <citation type="submission" date="2016-03" db="EMBL/GenBank/DDBJ databases">
        <title>Spore heat resistance.</title>
        <authorList>
            <person name="Boekhorst J."/>
            <person name="Berendsen E.M."/>
            <person name="Wells-Bennik M.H."/>
            <person name="Kuipers O.P."/>
        </authorList>
    </citation>
    <scope>NUCLEOTIDE SEQUENCE [LARGE SCALE GENOMIC DNA]</scope>
    <source>
        <strain evidence="1 6">GS8</strain>
    </source>
</reference>
<reference evidence="2 4" key="1">
    <citation type="submission" date="2016-01" db="EMBL/GenBank/DDBJ databases">
        <title>Draft Genome Sequences of Seven Thermophilic Sporeformers Isolated from Foods.</title>
        <authorList>
            <person name="Berendsen E.M."/>
            <person name="Wells-Bennik M.H."/>
            <person name="Krawcyk A.O."/>
            <person name="De Jong A."/>
            <person name="Holsappel S."/>
            <person name="Eijlander R.T."/>
            <person name="Kuipers O.P."/>
        </authorList>
    </citation>
    <scope>NUCLEOTIDE SEQUENCE [LARGE SCALE GENOMIC DNA]</scope>
    <source>
        <strain evidence="2 4">B4114</strain>
    </source>
</reference>
<evidence type="ECO:0000313" key="3">
    <source>
        <dbReference type="EMBL" id="RLQ13363.1"/>
    </source>
</evidence>
<evidence type="ECO:0000313" key="2">
    <source>
        <dbReference type="EMBL" id="KYD32485.1"/>
    </source>
</evidence>
<dbReference type="AlphaFoldDB" id="A0A150N720"/>
<evidence type="ECO:0000313" key="5">
    <source>
        <dbReference type="Proteomes" id="UP000266922"/>
    </source>
</evidence>
<keyword evidence="3" id="KW-0418">Kinase</keyword>
<evidence type="ECO:0000313" key="4">
    <source>
        <dbReference type="Proteomes" id="UP000075517"/>
    </source>
</evidence>
<name>A0A150N720_GEOSE</name>
<dbReference type="Proteomes" id="UP000266922">
    <property type="component" value="Unassembled WGS sequence"/>
</dbReference>
<keyword evidence="3" id="KW-0808">Transferase</keyword>
<evidence type="ECO:0000313" key="6">
    <source>
        <dbReference type="Proteomes" id="UP000773850"/>
    </source>
</evidence>
<dbReference type="Proteomes" id="UP000773850">
    <property type="component" value="Unassembled WGS sequence"/>
</dbReference>